<evidence type="ECO:0000256" key="1">
    <source>
        <dbReference type="SAM" id="Phobius"/>
    </source>
</evidence>
<feature type="transmembrane region" description="Helical" evidence="1">
    <location>
        <begin position="59"/>
        <end position="78"/>
    </location>
</feature>
<keyword evidence="1" id="KW-0812">Transmembrane</keyword>
<dbReference type="RefSeq" id="WP_256945912.1">
    <property type="nucleotide sequence ID" value="NZ_JANHNZ010000014.1"/>
</dbReference>
<dbReference type="Proteomes" id="UP001059480">
    <property type="component" value="Unassembled WGS sequence"/>
</dbReference>
<keyword evidence="1" id="KW-0472">Membrane</keyword>
<reference evidence="2" key="1">
    <citation type="submission" date="2022-07" db="EMBL/GenBank/DDBJ databases">
        <authorList>
            <person name="Jung M.-Y."/>
            <person name="Lee M."/>
        </authorList>
    </citation>
    <scope>NUCLEOTIDE SEQUENCE</scope>
    <source>
        <strain evidence="2">S8</strain>
    </source>
</reference>
<sequence>MEDVRLKGTITKMEVLKDTPVYFFKSGHLLVLLVTDVMVAFLAVFLFSTLSRYYPELSIIRWHHILFMILIIFLIQIIKDTSIFLMKNSQAKAFGSQIEVSLSETEISVATFWDGGEKNITANWSGIKKISDTGPLIVVHLKSGRVMTIYLGLADSETQKEEVLTVIRQKAEEHGIAVKGF</sequence>
<proteinExistence type="predicted"/>
<gene>
    <name evidence="2" type="ORF">NPA36_09615</name>
</gene>
<reference evidence="2" key="2">
    <citation type="journal article" date="2023" name="Curr. Microbiol.">
        <title>Granulicatella seriolae sp. nov., a Novel Facultative Anaerobe Isolated from Yellowtail Marine Fish.</title>
        <authorList>
            <person name="Lee M."/>
            <person name="Choi Y.J."/>
            <person name="Farooq A."/>
            <person name="Jeong J.B."/>
            <person name="Jung M.Y."/>
        </authorList>
    </citation>
    <scope>NUCLEOTIDE SEQUENCE</scope>
    <source>
        <strain evidence="2">S8</strain>
    </source>
</reference>
<comment type="caution">
    <text evidence="2">The sequence shown here is derived from an EMBL/GenBank/DDBJ whole genome shotgun (WGS) entry which is preliminary data.</text>
</comment>
<keyword evidence="1" id="KW-1133">Transmembrane helix</keyword>
<organism evidence="2 3">
    <name type="scientific">Granulicatella seriolae</name>
    <dbReference type="NCBI Taxonomy" id="2967226"/>
    <lineage>
        <taxon>Bacteria</taxon>
        <taxon>Bacillati</taxon>
        <taxon>Bacillota</taxon>
        <taxon>Bacilli</taxon>
        <taxon>Lactobacillales</taxon>
        <taxon>Carnobacteriaceae</taxon>
        <taxon>Granulicatella</taxon>
    </lineage>
</organism>
<name>A0ABT1WQN3_9LACT</name>
<keyword evidence="3" id="KW-1185">Reference proteome</keyword>
<reference evidence="2" key="3">
    <citation type="journal article" date="2023" name="Microbiol. Resour. Announc.">
        <title>Draft Genome Sequence of Granulicatella sp. Strain S8, Isolated from a Marine Fish, Seriola quinqueradiata.</title>
        <authorList>
            <person name="Lee M."/>
            <person name="Farooq A."/>
            <person name="Jeong J.B."/>
            <person name="Jung M.Y."/>
        </authorList>
    </citation>
    <scope>NUCLEOTIDE SEQUENCE</scope>
    <source>
        <strain evidence="2">S8</strain>
    </source>
</reference>
<protein>
    <recommendedName>
        <fullName evidence="4">YcxB family protein</fullName>
    </recommendedName>
</protein>
<evidence type="ECO:0008006" key="4">
    <source>
        <dbReference type="Google" id="ProtNLM"/>
    </source>
</evidence>
<feature type="transmembrane region" description="Helical" evidence="1">
    <location>
        <begin position="21"/>
        <end position="47"/>
    </location>
</feature>
<evidence type="ECO:0000313" key="2">
    <source>
        <dbReference type="EMBL" id="MCQ9210803.1"/>
    </source>
</evidence>
<evidence type="ECO:0000313" key="3">
    <source>
        <dbReference type="Proteomes" id="UP001059480"/>
    </source>
</evidence>
<accession>A0ABT1WQN3</accession>
<dbReference type="EMBL" id="JANHNZ010000014">
    <property type="protein sequence ID" value="MCQ9210803.1"/>
    <property type="molecule type" value="Genomic_DNA"/>
</dbReference>